<dbReference type="Gene3D" id="3.20.20.80">
    <property type="entry name" value="Glycosidases"/>
    <property type="match status" value="1"/>
</dbReference>
<organism evidence="1 2">
    <name type="scientific">Apatococcus fuscideae</name>
    <dbReference type="NCBI Taxonomy" id="2026836"/>
    <lineage>
        <taxon>Eukaryota</taxon>
        <taxon>Viridiplantae</taxon>
        <taxon>Chlorophyta</taxon>
        <taxon>core chlorophytes</taxon>
        <taxon>Trebouxiophyceae</taxon>
        <taxon>Chlorellales</taxon>
        <taxon>Chlorellaceae</taxon>
        <taxon>Apatococcus</taxon>
    </lineage>
</organism>
<name>A0AAW1T6K2_9CHLO</name>
<sequence>MTVDHGLQLLHQVHEAIAKVNYFGFDGSETMFDGLWGGAGYDSLALDWATVIYRIQLLGFNAIRIPFSFMVLQQTP</sequence>
<dbReference type="EMBL" id="JALJOV010000333">
    <property type="protein sequence ID" value="KAK9864606.1"/>
    <property type="molecule type" value="Genomic_DNA"/>
</dbReference>
<protein>
    <submittedName>
        <fullName evidence="1">Uncharacterized protein</fullName>
    </submittedName>
</protein>
<reference evidence="1 2" key="1">
    <citation type="journal article" date="2024" name="Nat. Commun.">
        <title>Phylogenomics reveals the evolutionary origins of lichenization in chlorophyte algae.</title>
        <authorList>
            <person name="Puginier C."/>
            <person name="Libourel C."/>
            <person name="Otte J."/>
            <person name="Skaloud P."/>
            <person name="Haon M."/>
            <person name="Grisel S."/>
            <person name="Petersen M."/>
            <person name="Berrin J.G."/>
            <person name="Delaux P.M."/>
            <person name="Dal Grande F."/>
            <person name="Keller J."/>
        </authorList>
    </citation>
    <scope>NUCLEOTIDE SEQUENCE [LARGE SCALE GENOMIC DNA]</scope>
    <source>
        <strain evidence="1 2">SAG 2523</strain>
    </source>
</reference>
<gene>
    <name evidence="1" type="ORF">WJX84_004135</name>
</gene>
<proteinExistence type="predicted"/>
<accession>A0AAW1T6K2</accession>
<evidence type="ECO:0000313" key="2">
    <source>
        <dbReference type="Proteomes" id="UP001485043"/>
    </source>
</evidence>
<evidence type="ECO:0000313" key="1">
    <source>
        <dbReference type="EMBL" id="KAK9864606.1"/>
    </source>
</evidence>
<dbReference type="AlphaFoldDB" id="A0AAW1T6K2"/>
<dbReference type="Proteomes" id="UP001485043">
    <property type="component" value="Unassembled WGS sequence"/>
</dbReference>
<comment type="caution">
    <text evidence="1">The sequence shown here is derived from an EMBL/GenBank/DDBJ whole genome shotgun (WGS) entry which is preliminary data.</text>
</comment>
<keyword evidence="2" id="KW-1185">Reference proteome</keyword>